<protein>
    <submittedName>
        <fullName evidence="2">Uncharacterized protein</fullName>
    </submittedName>
</protein>
<keyword evidence="1" id="KW-0732">Signal</keyword>
<feature type="chain" id="PRO_5043943221" evidence="1">
    <location>
        <begin position="23"/>
        <end position="222"/>
    </location>
</feature>
<dbReference type="EMBL" id="CAXKWB010021711">
    <property type="protein sequence ID" value="CAL4123371.1"/>
    <property type="molecule type" value="Genomic_DNA"/>
</dbReference>
<sequence length="222" mass="24710">VQQGWLGIAWLLLGLVANLVGAQGNPTGGVKLIETRADDHPGTNGPPRDKRFFTSSGFNGPHSFQPTVPFEALSSYNQQQNHFGGRTGSRNFANNQHFNNFNQMGGRTGFNNQNFNNYNQMIWSSPQFGSFNGRTGSRNNNMWPWGYGGDWSQRGIWPYGSWGQENWGSWGQNGQWNQFGGRSVTGPWNQFGGRSVSGPWSQFGGRSGGYWPGYGYGYGFRK</sequence>
<proteinExistence type="predicted"/>
<evidence type="ECO:0000313" key="3">
    <source>
        <dbReference type="Proteomes" id="UP001497623"/>
    </source>
</evidence>
<reference evidence="2 3" key="1">
    <citation type="submission" date="2024-05" db="EMBL/GenBank/DDBJ databases">
        <authorList>
            <person name="Wallberg A."/>
        </authorList>
    </citation>
    <scope>NUCLEOTIDE SEQUENCE [LARGE SCALE GENOMIC DNA]</scope>
</reference>
<gene>
    <name evidence="2" type="ORF">MNOR_LOCUS24037</name>
</gene>
<accession>A0AAV2RF19</accession>
<evidence type="ECO:0000313" key="2">
    <source>
        <dbReference type="EMBL" id="CAL4123371.1"/>
    </source>
</evidence>
<dbReference type="AlphaFoldDB" id="A0AAV2RF19"/>
<feature type="signal peptide" evidence="1">
    <location>
        <begin position="1"/>
        <end position="22"/>
    </location>
</feature>
<comment type="caution">
    <text evidence="2">The sequence shown here is derived from an EMBL/GenBank/DDBJ whole genome shotgun (WGS) entry which is preliminary data.</text>
</comment>
<organism evidence="2 3">
    <name type="scientific">Meganyctiphanes norvegica</name>
    <name type="common">Northern krill</name>
    <name type="synonym">Thysanopoda norvegica</name>
    <dbReference type="NCBI Taxonomy" id="48144"/>
    <lineage>
        <taxon>Eukaryota</taxon>
        <taxon>Metazoa</taxon>
        <taxon>Ecdysozoa</taxon>
        <taxon>Arthropoda</taxon>
        <taxon>Crustacea</taxon>
        <taxon>Multicrustacea</taxon>
        <taxon>Malacostraca</taxon>
        <taxon>Eumalacostraca</taxon>
        <taxon>Eucarida</taxon>
        <taxon>Euphausiacea</taxon>
        <taxon>Euphausiidae</taxon>
        <taxon>Meganyctiphanes</taxon>
    </lineage>
</organism>
<keyword evidence="3" id="KW-1185">Reference proteome</keyword>
<evidence type="ECO:0000256" key="1">
    <source>
        <dbReference type="SAM" id="SignalP"/>
    </source>
</evidence>
<feature type="non-terminal residue" evidence="2">
    <location>
        <position position="1"/>
    </location>
</feature>
<name>A0AAV2RF19_MEGNR</name>
<dbReference type="Proteomes" id="UP001497623">
    <property type="component" value="Unassembled WGS sequence"/>
</dbReference>